<dbReference type="InterPro" id="IPR051158">
    <property type="entry name" value="Metallophosphoesterase_sf"/>
</dbReference>
<proteinExistence type="predicted"/>
<keyword evidence="1" id="KW-1133">Transmembrane helix</keyword>
<protein>
    <submittedName>
        <fullName evidence="3">Metallophosphoesterase</fullName>
    </submittedName>
</protein>
<evidence type="ECO:0000259" key="2">
    <source>
        <dbReference type="Pfam" id="PF00149"/>
    </source>
</evidence>
<reference evidence="4" key="1">
    <citation type="submission" date="2016-05" db="EMBL/GenBank/DDBJ databases">
        <title>Draft genome of Corynebacterium afermentans subsp. afermentans LCDC 88199T.</title>
        <authorList>
            <person name="Bernier A.-M."/>
            <person name="Bernard K."/>
        </authorList>
    </citation>
    <scope>NUCLEOTIDE SEQUENCE [LARGE SCALE GENOMIC DNA]</scope>
    <source>
        <strain evidence="4">NML02-A-017</strain>
    </source>
</reference>
<dbReference type="RefSeq" id="WP_067593597.1">
    <property type="nucleotide sequence ID" value="NZ_LXSL01000028.1"/>
</dbReference>
<feature type="transmembrane region" description="Helical" evidence="1">
    <location>
        <begin position="39"/>
        <end position="59"/>
    </location>
</feature>
<dbReference type="OrthoDB" id="9780884at2"/>
<dbReference type="PANTHER" id="PTHR31302:SF0">
    <property type="entry name" value="TRANSMEMBRANE PROTEIN WITH METALLOPHOSPHOESTERASE DOMAIN"/>
    <property type="match status" value="1"/>
</dbReference>
<feature type="transmembrane region" description="Helical" evidence="1">
    <location>
        <begin position="65"/>
        <end position="85"/>
    </location>
</feature>
<keyword evidence="1" id="KW-0812">Transmembrane</keyword>
<comment type="caution">
    <text evidence="3">The sequence shown here is derived from an EMBL/GenBank/DDBJ whole genome shotgun (WGS) entry which is preliminary data.</text>
</comment>
<keyword evidence="4" id="KW-1185">Reference proteome</keyword>
<dbReference type="InterPro" id="IPR004843">
    <property type="entry name" value="Calcineurin-like_PHP"/>
</dbReference>
<dbReference type="InterPro" id="IPR029052">
    <property type="entry name" value="Metallo-depent_PP-like"/>
</dbReference>
<dbReference type="PANTHER" id="PTHR31302">
    <property type="entry name" value="TRANSMEMBRANE PROTEIN WITH METALLOPHOSPHOESTERASE DOMAIN-RELATED"/>
    <property type="match status" value="1"/>
</dbReference>
<accession>A0A1A9RW82</accession>
<feature type="transmembrane region" description="Helical" evidence="1">
    <location>
        <begin position="6"/>
        <end position="27"/>
    </location>
</feature>
<gene>
    <name evidence="3" type="ORF">A7P95_07795</name>
</gene>
<dbReference type="Gene3D" id="3.60.21.10">
    <property type="match status" value="1"/>
</dbReference>
<sequence>MWWVLLLTVLLMQLFTWLFGRGLLWLLEGYLKKGGRRAVWLLVFGGGNALLALSLLRVWPGAFRLTALWMVVLNYGALTMLAVWLLGRLLRLKWAPERTARLRRVAAVLLFGGLFALSLYNAYTPVVRHYSVRINKPLGKPVRIGLASDLHLGVLFGSRQIDELVAIMQRERVDIILLSGDLMDDNTVAYDVENMRPHLQRLRAALGVYATLGNHDLFGHQAEIAAALQEAGISVLHDSAVLVDNRFWVLGRPDELDRQRADTADLLAKIDTERPVFLLDHRPTSIARHEKLPIDVQVSGHVHNGQIFPANLLVKLFNDLAYGYEARGRGHYFVTSGYGFWGVPLRLGSQSEVVVIDVAGE</sequence>
<evidence type="ECO:0000256" key="1">
    <source>
        <dbReference type="SAM" id="Phobius"/>
    </source>
</evidence>
<dbReference type="AlphaFoldDB" id="A0A1A9RW82"/>
<dbReference type="EMBL" id="LXSL01000028">
    <property type="protein sequence ID" value="OAM26661.1"/>
    <property type="molecule type" value="Genomic_DNA"/>
</dbReference>
<dbReference type="Pfam" id="PF00149">
    <property type="entry name" value="Metallophos"/>
    <property type="match status" value="1"/>
</dbReference>
<evidence type="ECO:0000313" key="4">
    <source>
        <dbReference type="Proteomes" id="UP000077885"/>
    </source>
</evidence>
<keyword evidence="1" id="KW-0472">Membrane</keyword>
<name>A0A1A9RW82_9NEIS</name>
<evidence type="ECO:0000313" key="3">
    <source>
        <dbReference type="EMBL" id="OAM26661.1"/>
    </source>
</evidence>
<feature type="transmembrane region" description="Helical" evidence="1">
    <location>
        <begin position="105"/>
        <end position="123"/>
    </location>
</feature>
<organism evidence="3 4">
    <name type="scientific">Eikenella longinqua</name>
    <dbReference type="NCBI Taxonomy" id="1795827"/>
    <lineage>
        <taxon>Bacteria</taxon>
        <taxon>Pseudomonadati</taxon>
        <taxon>Pseudomonadota</taxon>
        <taxon>Betaproteobacteria</taxon>
        <taxon>Neisseriales</taxon>
        <taxon>Neisseriaceae</taxon>
        <taxon>Eikenella</taxon>
    </lineage>
</organism>
<dbReference type="SUPFAM" id="SSF56300">
    <property type="entry name" value="Metallo-dependent phosphatases"/>
    <property type="match status" value="1"/>
</dbReference>
<dbReference type="Proteomes" id="UP000077885">
    <property type="component" value="Unassembled WGS sequence"/>
</dbReference>
<feature type="domain" description="Calcineurin-like phosphoesterase" evidence="2">
    <location>
        <begin position="143"/>
        <end position="304"/>
    </location>
</feature>
<dbReference type="GO" id="GO:0016787">
    <property type="term" value="F:hydrolase activity"/>
    <property type="evidence" value="ECO:0007669"/>
    <property type="project" value="InterPro"/>
</dbReference>